<dbReference type="GO" id="GO:0046872">
    <property type="term" value="F:metal ion binding"/>
    <property type="evidence" value="ECO:0007669"/>
    <property type="project" value="InterPro"/>
</dbReference>
<feature type="domain" description="HMA" evidence="1">
    <location>
        <begin position="1"/>
        <end position="68"/>
    </location>
</feature>
<accession>A0A6B3SJS3</accession>
<dbReference type="InterPro" id="IPR036163">
    <property type="entry name" value="HMA_dom_sf"/>
</dbReference>
<protein>
    <submittedName>
        <fullName evidence="2">Heavy-metal-associated domain-containing protein</fullName>
    </submittedName>
</protein>
<organism evidence="2 3">
    <name type="scientific">Noviherbaspirillum galbum</name>
    <dbReference type="NCBI Taxonomy" id="2709383"/>
    <lineage>
        <taxon>Bacteria</taxon>
        <taxon>Pseudomonadati</taxon>
        <taxon>Pseudomonadota</taxon>
        <taxon>Betaproteobacteria</taxon>
        <taxon>Burkholderiales</taxon>
        <taxon>Oxalobacteraceae</taxon>
        <taxon>Noviherbaspirillum</taxon>
    </lineage>
</organism>
<comment type="caution">
    <text evidence="2">The sequence shown here is derived from an EMBL/GenBank/DDBJ whole genome shotgun (WGS) entry which is preliminary data.</text>
</comment>
<dbReference type="PROSITE" id="PS50846">
    <property type="entry name" value="HMA_2"/>
    <property type="match status" value="1"/>
</dbReference>
<dbReference type="Pfam" id="PF00403">
    <property type="entry name" value="HMA"/>
    <property type="match status" value="1"/>
</dbReference>
<dbReference type="InterPro" id="IPR006121">
    <property type="entry name" value="HMA_dom"/>
</dbReference>
<dbReference type="Proteomes" id="UP000482155">
    <property type="component" value="Unassembled WGS sequence"/>
</dbReference>
<keyword evidence="3" id="KW-1185">Reference proteome</keyword>
<evidence type="ECO:0000313" key="2">
    <source>
        <dbReference type="EMBL" id="NEX61061.1"/>
    </source>
</evidence>
<dbReference type="Gene3D" id="3.30.70.100">
    <property type="match status" value="1"/>
</dbReference>
<reference evidence="2 3" key="1">
    <citation type="submission" date="2020-02" db="EMBL/GenBank/DDBJ databases">
        <authorList>
            <person name="Kim M.K."/>
        </authorList>
    </citation>
    <scope>NUCLEOTIDE SEQUENCE [LARGE SCALE GENOMIC DNA]</scope>
    <source>
        <strain evidence="2 3">17J57-3</strain>
    </source>
</reference>
<dbReference type="EMBL" id="JAAIVB010000026">
    <property type="protein sequence ID" value="NEX61061.1"/>
    <property type="molecule type" value="Genomic_DNA"/>
</dbReference>
<evidence type="ECO:0000259" key="1">
    <source>
        <dbReference type="PROSITE" id="PS50846"/>
    </source>
</evidence>
<name>A0A6B3SJS3_9BURK</name>
<proteinExistence type="predicted"/>
<dbReference type="AlphaFoldDB" id="A0A6B3SJS3"/>
<dbReference type="RefSeq" id="WP_163961897.1">
    <property type="nucleotide sequence ID" value="NZ_JAAIVB010000026.1"/>
</dbReference>
<dbReference type="SUPFAM" id="SSF55008">
    <property type="entry name" value="HMA, heavy metal-associated domain"/>
    <property type="match status" value="1"/>
</dbReference>
<evidence type="ECO:0000313" key="3">
    <source>
        <dbReference type="Proteomes" id="UP000482155"/>
    </source>
</evidence>
<gene>
    <name evidence="2" type="ORF">G3574_08225</name>
</gene>
<sequence length="84" mass="8485">MRSVLIQLADTLDQTSASTLANALSTVPGIGKVAISTAANNVQVEFDADVTSAQELRAVISRAGFGTTHHAAREGSCCGGCGGH</sequence>